<accession>A0A1P8WN67</accession>
<evidence type="ECO:0000313" key="2">
    <source>
        <dbReference type="EMBL" id="APZ95500.1"/>
    </source>
</evidence>
<keyword evidence="1" id="KW-0732">Signal</keyword>
<evidence type="ECO:0000313" key="3">
    <source>
        <dbReference type="Proteomes" id="UP000187735"/>
    </source>
</evidence>
<keyword evidence="3" id="KW-1185">Reference proteome</keyword>
<gene>
    <name evidence="2" type="ORF">Fuma_05158</name>
</gene>
<dbReference type="RefSeq" id="WP_077026655.1">
    <property type="nucleotide sequence ID" value="NZ_CP017641.1"/>
</dbReference>
<dbReference type="KEGG" id="fmr:Fuma_05158"/>
<evidence type="ECO:0008006" key="4">
    <source>
        <dbReference type="Google" id="ProtNLM"/>
    </source>
</evidence>
<feature type="signal peptide" evidence="1">
    <location>
        <begin position="1"/>
        <end position="29"/>
    </location>
</feature>
<evidence type="ECO:0000256" key="1">
    <source>
        <dbReference type="SAM" id="SignalP"/>
    </source>
</evidence>
<sequence length="363" mass="39502" precursor="true">MPSLPSNRLVIRVSLICLISIVSLTSTSAQPTAPPIIPASPSVTEPVRPPTPSDFGIVIRLSETLLQPKEPSVSRTTPVREMVAGACSVGTADTNGQLTVDFKPKSDGIAMNLIFQGTSVSQTVVRQSSARISSTTSTQVMVSTPIDFDPASGFRSGQALSDAKVVNVCRNVAAEKRGLRGLIVRRAAKKQLAEKQHEIRHACEQSTRKQVATDTKSEVDKQLERWNQQWATLRQMLGGQAWYREDSNTFLASDENHVHVFIRAAADDMDETTAAGPPIPFPPKQLPAAERGSLVEIIFYEDKQTKQELAALLSLVEAMIRQQTADLPISDRLSIDTIVGKNWVKLSVTKDASPAPVRQLTSN</sequence>
<protein>
    <recommendedName>
        <fullName evidence="4">Secreted protein</fullName>
    </recommendedName>
</protein>
<organism evidence="2 3">
    <name type="scientific">Fuerstiella marisgermanici</name>
    <dbReference type="NCBI Taxonomy" id="1891926"/>
    <lineage>
        <taxon>Bacteria</taxon>
        <taxon>Pseudomonadati</taxon>
        <taxon>Planctomycetota</taxon>
        <taxon>Planctomycetia</taxon>
        <taxon>Planctomycetales</taxon>
        <taxon>Planctomycetaceae</taxon>
        <taxon>Fuerstiella</taxon>
    </lineage>
</organism>
<dbReference type="AlphaFoldDB" id="A0A1P8WN67"/>
<dbReference type="OrthoDB" id="9846566at2"/>
<name>A0A1P8WN67_9PLAN</name>
<feature type="chain" id="PRO_5012975779" description="Secreted protein" evidence="1">
    <location>
        <begin position="30"/>
        <end position="363"/>
    </location>
</feature>
<dbReference type="EMBL" id="CP017641">
    <property type="protein sequence ID" value="APZ95500.1"/>
    <property type="molecule type" value="Genomic_DNA"/>
</dbReference>
<reference evidence="2 3" key="1">
    <citation type="journal article" date="2016" name="Front. Microbiol.">
        <title>Fuerstia marisgermanicae gen. nov., sp. nov., an Unusual Member of the Phylum Planctomycetes from the German Wadden Sea.</title>
        <authorList>
            <person name="Kohn T."/>
            <person name="Heuer A."/>
            <person name="Jogler M."/>
            <person name="Vollmers J."/>
            <person name="Boedeker C."/>
            <person name="Bunk B."/>
            <person name="Rast P."/>
            <person name="Borchert D."/>
            <person name="Glockner I."/>
            <person name="Freese H.M."/>
            <person name="Klenk H.P."/>
            <person name="Overmann J."/>
            <person name="Kaster A.K."/>
            <person name="Rohde M."/>
            <person name="Wiegand S."/>
            <person name="Jogler C."/>
        </authorList>
    </citation>
    <scope>NUCLEOTIDE SEQUENCE [LARGE SCALE GENOMIC DNA]</scope>
    <source>
        <strain evidence="2 3">NH11</strain>
    </source>
</reference>
<dbReference type="Proteomes" id="UP000187735">
    <property type="component" value="Chromosome"/>
</dbReference>
<proteinExistence type="predicted"/>